<evidence type="ECO:0000313" key="6">
    <source>
        <dbReference type="Proteomes" id="UP001201980"/>
    </source>
</evidence>
<feature type="domain" description="6-phosphogluconate dehydrogenase NADP-binding" evidence="4">
    <location>
        <begin position="7"/>
        <end position="154"/>
    </location>
</feature>
<dbReference type="GO" id="GO:0016491">
    <property type="term" value="F:oxidoreductase activity"/>
    <property type="evidence" value="ECO:0007669"/>
    <property type="project" value="UniProtKB-KW"/>
</dbReference>
<dbReference type="Gene3D" id="3.40.50.720">
    <property type="entry name" value="NAD(P)-binding Rossmann-like Domain"/>
    <property type="match status" value="1"/>
</dbReference>
<dbReference type="SUPFAM" id="SSF48179">
    <property type="entry name" value="6-phosphogluconate dehydrogenase C-terminal domain-like"/>
    <property type="match status" value="1"/>
</dbReference>
<organism evidence="5 6">
    <name type="scientific">Zalerion maritima</name>
    <dbReference type="NCBI Taxonomy" id="339359"/>
    <lineage>
        <taxon>Eukaryota</taxon>
        <taxon>Fungi</taxon>
        <taxon>Dikarya</taxon>
        <taxon>Ascomycota</taxon>
        <taxon>Pezizomycotina</taxon>
        <taxon>Sordariomycetes</taxon>
        <taxon>Lulworthiomycetidae</taxon>
        <taxon>Lulworthiales</taxon>
        <taxon>Lulworthiaceae</taxon>
        <taxon>Zalerion</taxon>
    </lineage>
</organism>
<dbReference type="InterPro" id="IPR015815">
    <property type="entry name" value="HIBADH-related"/>
</dbReference>
<protein>
    <recommendedName>
        <fullName evidence="4">6-phosphogluconate dehydrogenase NADP-binding domain-containing protein</fullName>
    </recommendedName>
</protein>
<dbReference type="EMBL" id="JAKWBI020000215">
    <property type="protein sequence ID" value="KAJ2898851.1"/>
    <property type="molecule type" value="Genomic_DNA"/>
</dbReference>
<dbReference type="Pfam" id="PF03446">
    <property type="entry name" value="NAD_binding_2"/>
    <property type="match status" value="1"/>
</dbReference>
<keyword evidence="2" id="KW-0560">Oxidoreductase</keyword>
<evidence type="ECO:0000256" key="2">
    <source>
        <dbReference type="ARBA" id="ARBA00023002"/>
    </source>
</evidence>
<dbReference type="SUPFAM" id="SSF51735">
    <property type="entry name" value="NAD(P)-binding Rossmann-fold domains"/>
    <property type="match status" value="1"/>
</dbReference>
<comment type="caution">
    <text evidence="5">The sequence shown here is derived from an EMBL/GenBank/DDBJ whole genome shotgun (WGS) entry which is preliminary data.</text>
</comment>
<dbReference type="Proteomes" id="UP001201980">
    <property type="component" value="Unassembled WGS sequence"/>
</dbReference>
<dbReference type="InterPro" id="IPR036291">
    <property type="entry name" value="NAD(P)-bd_dom_sf"/>
</dbReference>
<comment type="similarity">
    <text evidence="1">Belongs to the HIBADH-related family. NP60 subfamily.</text>
</comment>
<name>A0AAD5RMF6_9PEZI</name>
<dbReference type="InterPro" id="IPR051265">
    <property type="entry name" value="HIBADH-related_NP60_sf"/>
</dbReference>
<evidence type="ECO:0000313" key="5">
    <source>
        <dbReference type="EMBL" id="KAJ2898851.1"/>
    </source>
</evidence>
<accession>A0AAD5RMF6</accession>
<evidence type="ECO:0000256" key="1">
    <source>
        <dbReference type="ARBA" id="ARBA00007598"/>
    </source>
</evidence>
<feature type="active site" evidence="3">
    <location>
        <position position="178"/>
    </location>
</feature>
<sequence>MAPCILWAGLGNMGKGMVKNIAAKGPVDSPILVYNRTAARAEELCASLPSGKTKAVTSLPGAAAEADIIFTCVGDDAAVTSIVESILPSVKNKLVVDCSTIHPDTTTSLASKILAAGGEFVACPVFGAPAAADAGALICVLAGPAASVAKAKPYCTGVIAKAEIDMSDKPYATALRLKVLGNTFIFNMVEQVAEGHVAAEKTGMGTEYMHQFIELLFPGVYSAYSNRMLSGDYYQRERPLFQVDLAQKDVRHAKSLAQSAGLKLGNLEVAAAHLNGVKEHMGVRGDIAGIYGAVREEAGLKFENGP</sequence>
<dbReference type="GO" id="GO:0050661">
    <property type="term" value="F:NADP binding"/>
    <property type="evidence" value="ECO:0007669"/>
    <property type="project" value="InterPro"/>
</dbReference>
<reference evidence="5" key="1">
    <citation type="submission" date="2022-07" db="EMBL/GenBank/DDBJ databases">
        <title>Draft genome sequence of Zalerion maritima ATCC 34329, a (micro)plastics degrading marine fungus.</title>
        <authorList>
            <person name="Paco A."/>
            <person name="Goncalves M.F.M."/>
            <person name="Rocha-Santos T.A.P."/>
            <person name="Alves A."/>
        </authorList>
    </citation>
    <scope>NUCLEOTIDE SEQUENCE</scope>
    <source>
        <strain evidence="5">ATCC 34329</strain>
    </source>
</reference>
<dbReference type="Gene3D" id="1.10.1040.10">
    <property type="entry name" value="N-(1-d-carboxylethyl)-l-norvaline Dehydrogenase, domain 2"/>
    <property type="match status" value="1"/>
</dbReference>
<keyword evidence="6" id="KW-1185">Reference proteome</keyword>
<dbReference type="InterPro" id="IPR008927">
    <property type="entry name" value="6-PGluconate_DH-like_C_sf"/>
</dbReference>
<dbReference type="PANTHER" id="PTHR43580">
    <property type="entry name" value="OXIDOREDUCTASE GLYR1-RELATED"/>
    <property type="match status" value="1"/>
</dbReference>
<evidence type="ECO:0000259" key="4">
    <source>
        <dbReference type="Pfam" id="PF03446"/>
    </source>
</evidence>
<dbReference type="PANTHER" id="PTHR43580:SF3">
    <property type="entry name" value="6-PHOSPHOGLUCONATE DEHYDROGENASE FAMILY PROTEIN (AFU_ORTHOLOGUE AFUA_2G11600)"/>
    <property type="match status" value="1"/>
</dbReference>
<evidence type="ECO:0000256" key="3">
    <source>
        <dbReference type="PIRSR" id="PIRSR000103-1"/>
    </source>
</evidence>
<dbReference type="AlphaFoldDB" id="A0AAD5RMF6"/>
<dbReference type="InterPro" id="IPR006115">
    <property type="entry name" value="6PGDH_NADP-bd"/>
</dbReference>
<dbReference type="PIRSF" id="PIRSF000103">
    <property type="entry name" value="HIBADH"/>
    <property type="match status" value="1"/>
</dbReference>
<dbReference type="InterPro" id="IPR013328">
    <property type="entry name" value="6PGD_dom2"/>
</dbReference>
<gene>
    <name evidence="5" type="ORF">MKZ38_003610</name>
</gene>
<proteinExistence type="inferred from homology"/>